<evidence type="ECO:0000256" key="1">
    <source>
        <dbReference type="ARBA" id="ARBA00010914"/>
    </source>
</evidence>
<accession>A0A918VQ54</accession>
<dbReference type="GO" id="GO:0046872">
    <property type="term" value="F:metal ion binding"/>
    <property type="evidence" value="ECO:0007669"/>
    <property type="project" value="UniProtKB-KW"/>
</dbReference>
<comment type="caution">
    <text evidence="8">The sequence shown here is derived from an EMBL/GenBank/DDBJ whole genome shotgun (WGS) entry which is preliminary data.</text>
</comment>
<evidence type="ECO:0000256" key="5">
    <source>
        <dbReference type="ARBA" id="ARBA00023014"/>
    </source>
</evidence>
<keyword evidence="9" id="KW-1185">Reference proteome</keyword>
<comment type="cofactor">
    <cofactor evidence="6">
        <name>[2Fe-2S] cluster</name>
        <dbReference type="ChEBI" id="CHEBI:190135"/>
    </cofactor>
</comment>
<dbReference type="SUPFAM" id="SSF54292">
    <property type="entry name" value="2Fe-2S ferredoxin-like"/>
    <property type="match status" value="1"/>
</dbReference>
<keyword evidence="4" id="KW-0408">Iron</keyword>
<proteinExistence type="inferred from homology"/>
<reference evidence="8" key="1">
    <citation type="journal article" date="2014" name="Int. J. Syst. Evol. Microbiol.">
        <title>Complete genome sequence of Corynebacterium casei LMG S-19264T (=DSM 44701T), isolated from a smear-ripened cheese.</title>
        <authorList>
            <consortium name="US DOE Joint Genome Institute (JGI-PGF)"/>
            <person name="Walter F."/>
            <person name="Albersmeier A."/>
            <person name="Kalinowski J."/>
            <person name="Ruckert C."/>
        </authorList>
    </citation>
    <scope>NUCLEOTIDE SEQUENCE</scope>
    <source>
        <strain evidence="8">KCTC 32437</strain>
    </source>
</reference>
<reference evidence="8" key="2">
    <citation type="submission" date="2020-09" db="EMBL/GenBank/DDBJ databases">
        <authorList>
            <person name="Sun Q."/>
            <person name="Kim S."/>
        </authorList>
    </citation>
    <scope>NUCLEOTIDE SEQUENCE</scope>
    <source>
        <strain evidence="8">KCTC 32437</strain>
    </source>
</reference>
<dbReference type="GO" id="GO:0051537">
    <property type="term" value="F:2 iron, 2 sulfur cluster binding"/>
    <property type="evidence" value="ECO:0007669"/>
    <property type="project" value="UniProtKB-KW"/>
</dbReference>
<evidence type="ECO:0000259" key="7">
    <source>
        <dbReference type="PROSITE" id="PS51085"/>
    </source>
</evidence>
<organism evidence="8 9">
    <name type="scientific">Devosia pacifica</name>
    <dbReference type="NCBI Taxonomy" id="1335967"/>
    <lineage>
        <taxon>Bacteria</taxon>
        <taxon>Pseudomonadati</taxon>
        <taxon>Pseudomonadota</taxon>
        <taxon>Alphaproteobacteria</taxon>
        <taxon>Hyphomicrobiales</taxon>
        <taxon>Devosiaceae</taxon>
        <taxon>Devosia</taxon>
    </lineage>
</organism>
<dbReference type="PANTHER" id="PTHR23426">
    <property type="entry name" value="FERREDOXIN/ADRENODOXIN"/>
    <property type="match status" value="1"/>
</dbReference>
<dbReference type="InterPro" id="IPR001041">
    <property type="entry name" value="2Fe-2S_ferredoxin-type"/>
</dbReference>
<dbReference type="GO" id="GO:0009055">
    <property type="term" value="F:electron transfer activity"/>
    <property type="evidence" value="ECO:0007669"/>
    <property type="project" value="TreeGrafter"/>
</dbReference>
<feature type="domain" description="2Fe-2S ferredoxin-type" evidence="7">
    <location>
        <begin position="1"/>
        <end position="103"/>
    </location>
</feature>
<dbReference type="AlphaFoldDB" id="A0A918VQ54"/>
<evidence type="ECO:0000256" key="4">
    <source>
        <dbReference type="ARBA" id="ARBA00023004"/>
    </source>
</evidence>
<dbReference type="Gene3D" id="3.10.20.30">
    <property type="match status" value="1"/>
</dbReference>
<comment type="similarity">
    <text evidence="1">Belongs to the adrenodoxin/putidaredoxin family.</text>
</comment>
<evidence type="ECO:0000256" key="6">
    <source>
        <dbReference type="ARBA" id="ARBA00034078"/>
    </source>
</evidence>
<keyword evidence="5" id="KW-0411">Iron-sulfur</keyword>
<evidence type="ECO:0000313" key="9">
    <source>
        <dbReference type="Proteomes" id="UP000646579"/>
    </source>
</evidence>
<dbReference type="InterPro" id="IPR018298">
    <property type="entry name" value="Adrenodoxin_Fe-S_BS"/>
</dbReference>
<dbReference type="PANTHER" id="PTHR23426:SF65">
    <property type="entry name" value="FERREDOXIN-2, MITOCHONDRIAL"/>
    <property type="match status" value="1"/>
</dbReference>
<dbReference type="RefSeq" id="WP_189423468.1">
    <property type="nucleotide sequence ID" value="NZ_BMZE01000001.1"/>
</dbReference>
<dbReference type="PROSITE" id="PS51085">
    <property type="entry name" value="2FE2S_FER_2"/>
    <property type="match status" value="1"/>
</dbReference>
<evidence type="ECO:0000256" key="2">
    <source>
        <dbReference type="ARBA" id="ARBA00022714"/>
    </source>
</evidence>
<dbReference type="PROSITE" id="PS00814">
    <property type="entry name" value="ADX"/>
    <property type="match status" value="1"/>
</dbReference>
<dbReference type="CDD" id="cd00207">
    <property type="entry name" value="fer2"/>
    <property type="match status" value="1"/>
</dbReference>
<dbReference type="InterPro" id="IPR012675">
    <property type="entry name" value="Beta-grasp_dom_sf"/>
</dbReference>
<dbReference type="Proteomes" id="UP000646579">
    <property type="component" value="Unassembled WGS sequence"/>
</dbReference>
<dbReference type="InterPro" id="IPR001055">
    <property type="entry name" value="Adrenodoxin-like"/>
</dbReference>
<dbReference type="GO" id="GO:0140647">
    <property type="term" value="P:P450-containing electron transport chain"/>
    <property type="evidence" value="ECO:0007669"/>
    <property type="project" value="InterPro"/>
</dbReference>
<keyword evidence="2" id="KW-0001">2Fe-2S</keyword>
<gene>
    <name evidence="8" type="primary">fdx</name>
    <name evidence="8" type="ORF">GCM10007989_06960</name>
</gene>
<dbReference type="InterPro" id="IPR036010">
    <property type="entry name" value="2Fe-2S_ferredoxin-like_sf"/>
</dbReference>
<protein>
    <submittedName>
        <fullName evidence="8">(2Fe-2S) ferredoxin</fullName>
    </submittedName>
</protein>
<keyword evidence="3" id="KW-0479">Metal-binding</keyword>
<dbReference type="EMBL" id="BMZE01000001">
    <property type="protein sequence ID" value="GHA14859.1"/>
    <property type="molecule type" value="Genomic_DNA"/>
</dbReference>
<name>A0A918VQ54_9HYPH</name>
<evidence type="ECO:0000256" key="3">
    <source>
        <dbReference type="ARBA" id="ARBA00022723"/>
    </source>
</evidence>
<sequence>MKIHVTDQAGVEHELEGLDGWRTMEVIRDWGLNIKAECGGACSCATCHVFVAEEWMDKVGAPSEEEEDMLDTVADVRSNSRLSCQILLDESLDGLKVTLAPSASKDDVAA</sequence>
<dbReference type="PRINTS" id="PR00355">
    <property type="entry name" value="ADRENODOXIN"/>
</dbReference>
<dbReference type="Pfam" id="PF00111">
    <property type="entry name" value="Fer2"/>
    <property type="match status" value="1"/>
</dbReference>
<evidence type="ECO:0000313" key="8">
    <source>
        <dbReference type="EMBL" id="GHA14859.1"/>
    </source>
</evidence>